<dbReference type="OrthoDB" id="10263346at2759"/>
<dbReference type="PANTHER" id="PTHR15588:SF9">
    <property type="entry name" value="U6 SNRNA-ASSOCIATED SM-LIKE PROTEIN LSM8"/>
    <property type="match status" value="1"/>
</dbReference>
<dbReference type="InterPro" id="IPR047575">
    <property type="entry name" value="Sm"/>
</dbReference>
<sequence length="95" mass="10436">MDVFVGHAVLALTNDGRVILGRLRGFDQTANCVLEKAQERQYSMEEGVQTIDLGTLILRGDNVACIGEIDNEIDKSVDLSSIKAEPLQHIIHAVF</sequence>
<evidence type="ECO:0000256" key="9">
    <source>
        <dbReference type="RuleBase" id="RU365048"/>
    </source>
</evidence>
<dbReference type="GO" id="GO:0046540">
    <property type="term" value="C:U4/U6 x U5 tri-snRNP complex"/>
    <property type="evidence" value="ECO:0007669"/>
    <property type="project" value="UniProtKB-UniRule"/>
</dbReference>
<evidence type="ECO:0000313" key="11">
    <source>
        <dbReference type="EMBL" id="KAA6354016.1"/>
    </source>
</evidence>
<evidence type="ECO:0000313" key="12">
    <source>
        <dbReference type="Proteomes" id="UP000324800"/>
    </source>
</evidence>
<dbReference type="GO" id="GO:0003729">
    <property type="term" value="F:mRNA binding"/>
    <property type="evidence" value="ECO:0007669"/>
    <property type="project" value="TreeGrafter"/>
</dbReference>
<dbReference type="GO" id="GO:0000398">
    <property type="term" value="P:mRNA splicing, via spliceosome"/>
    <property type="evidence" value="ECO:0007669"/>
    <property type="project" value="UniProtKB-UniRule"/>
</dbReference>
<dbReference type="PANTHER" id="PTHR15588">
    <property type="entry name" value="LSM1"/>
    <property type="match status" value="1"/>
</dbReference>
<evidence type="ECO:0000256" key="3">
    <source>
        <dbReference type="ARBA" id="ARBA00022664"/>
    </source>
</evidence>
<keyword evidence="6 9" id="KW-0508">mRNA splicing</keyword>
<keyword evidence="8 9" id="KW-0687">Ribonucleoprotein</keyword>
<evidence type="ECO:0000256" key="4">
    <source>
        <dbReference type="ARBA" id="ARBA00022728"/>
    </source>
</evidence>
<evidence type="ECO:0000256" key="8">
    <source>
        <dbReference type="ARBA" id="ARBA00023274"/>
    </source>
</evidence>
<dbReference type="PROSITE" id="PS52002">
    <property type="entry name" value="SM"/>
    <property type="match status" value="1"/>
</dbReference>
<dbReference type="GO" id="GO:0005688">
    <property type="term" value="C:U6 snRNP"/>
    <property type="evidence" value="ECO:0007669"/>
    <property type="project" value="UniProtKB-UniRule"/>
</dbReference>
<dbReference type="GO" id="GO:0071011">
    <property type="term" value="C:precatalytic spliceosome"/>
    <property type="evidence" value="ECO:0007669"/>
    <property type="project" value="TreeGrafter"/>
</dbReference>
<evidence type="ECO:0000256" key="5">
    <source>
        <dbReference type="ARBA" id="ARBA00022884"/>
    </source>
</evidence>
<evidence type="ECO:0000256" key="7">
    <source>
        <dbReference type="ARBA" id="ARBA00023242"/>
    </source>
</evidence>
<reference evidence="11 12" key="1">
    <citation type="submission" date="2019-03" db="EMBL/GenBank/DDBJ databases">
        <title>Single cell metagenomics reveals metabolic interactions within the superorganism composed of flagellate Streblomastix strix and complex community of Bacteroidetes bacteria on its surface.</title>
        <authorList>
            <person name="Treitli S.C."/>
            <person name="Kolisko M."/>
            <person name="Husnik F."/>
            <person name="Keeling P."/>
            <person name="Hampl V."/>
        </authorList>
    </citation>
    <scope>NUCLEOTIDE SEQUENCE [LARGE SCALE GENOMIC DNA]</scope>
    <source>
        <strain evidence="11">ST1C</strain>
    </source>
</reference>
<dbReference type="InterPro" id="IPR001163">
    <property type="entry name" value="Sm_dom_euk/arc"/>
</dbReference>
<proteinExistence type="inferred from homology"/>
<comment type="similarity">
    <text evidence="2 9">Belongs to the snRNP Sm proteins family.</text>
</comment>
<dbReference type="InterPro" id="IPR044642">
    <property type="entry name" value="PTHR15588"/>
</dbReference>
<keyword evidence="7 9" id="KW-0539">Nucleus</keyword>
<gene>
    <name evidence="9" type="primary">LSM8</name>
    <name evidence="11" type="ORF">EZS28_050458</name>
</gene>
<dbReference type="CDD" id="cd01727">
    <property type="entry name" value="LSm8"/>
    <property type="match status" value="1"/>
</dbReference>
<feature type="domain" description="Sm" evidence="10">
    <location>
        <begin position="1"/>
        <end position="72"/>
    </location>
</feature>
<name>A0A5J4T6F6_9EUKA</name>
<keyword evidence="4 9" id="KW-0747">Spliceosome</keyword>
<dbReference type="Gene3D" id="2.30.30.100">
    <property type="match status" value="1"/>
</dbReference>
<comment type="caution">
    <text evidence="11">The sequence shown here is derived from an EMBL/GenBank/DDBJ whole genome shotgun (WGS) entry which is preliminary data.</text>
</comment>
<dbReference type="AlphaFoldDB" id="A0A5J4T6F6"/>
<dbReference type="InterPro" id="IPR010920">
    <property type="entry name" value="LSM_dom_sf"/>
</dbReference>
<dbReference type="SUPFAM" id="SSF50182">
    <property type="entry name" value="Sm-like ribonucleoproteins"/>
    <property type="match status" value="1"/>
</dbReference>
<dbReference type="Proteomes" id="UP000324800">
    <property type="component" value="Unassembled WGS sequence"/>
</dbReference>
<comment type="function">
    <text evidence="9">Plays role in pre-mRNA splicing as component of the U4/U6-U5 tri-snRNP complex that is involved in spliceosome assembly, and as component of the precatalytic spliceosome (spliceosome B complex). The heptameric LSM2-8 complex binds specifically to the 3'-terminal U-tract of U6 snRNA.</text>
</comment>
<evidence type="ECO:0000256" key="6">
    <source>
        <dbReference type="ARBA" id="ARBA00023187"/>
    </source>
</evidence>
<comment type="subcellular location">
    <subcellularLocation>
        <location evidence="1 9">Nucleus</location>
    </subcellularLocation>
</comment>
<evidence type="ECO:0000256" key="1">
    <source>
        <dbReference type="ARBA" id="ARBA00004123"/>
    </source>
</evidence>
<accession>A0A5J4T6F6</accession>
<organism evidence="11 12">
    <name type="scientific">Streblomastix strix</name>
    <dbReference type="NCBI Taxonomy" id="222440"/>
    <lineage>
        <taxon>Eukaryota</taxon>
        <taxon>Metamonada</taxon>
        <taxon>Preaxostyla</taxon>
        <taxon>Oxymonadida</taxon>
        <taxon>Streblomastigidae</taxon>
        <taxon>Streblomastix</taxon>
    </lineage>
</organism>
<evidence type="ECO:0000259" key="10">
    <source>
        <dbReference type="PROSITE" id="PS52002"/>
    </source>
</evidence>
<dbReference type="InterPro" id="IPR034103">
    <property type="entry name" value="Lsm8"/>
</dbReference>
<evidence type="ECO:0000256" key="2">
    <source>
        <dbReference type="ARBA" id="ARBA00006850"/>
    </source>
</evidence>
<comment type="subunit">
    <text evidence="9">LSm subunits form a heteromer with a doughnut shape.</text>
</comment>
<protein>
    <recommendedName>
        <fullName evidence="9">U6 snRNA-associated Sm-like protein LSm8</fullName>
    </recommendedName>
</protein>
<dbReference type="FunFam" id="2.30.30.100:FF:000027">
    <property type="entry name" value="U6 snRNA-associated Sm-like protein LSm8"/>
    <property type="match status" value="1"/>
</dbReference>
<keyword evidence="3 9" id="KW-0507">mRNA processing</keyword>
<dbReference type="Pfam" id="PF01423">
    <property type="entry name" value="LSM"/>
    <property type="match status" value="1"/>
</dbReference>
<keyword evidence="5 9" id="KW-0694">RNA-binding</keyword>
<dbReference type="EMBL" id="SNRW01037049">
    <property type="protein sequence ID" value="KAA6354016.1"/>
    <property type="molecule type" value="Genomic_DNA"/>
</dbReference>
<dbReference type="SMART" id="SM00651">
    <property type="entry name" value="Sm"/>
    <property type="match status" value="1"/>
</dbReference>